<dbReference type="Gene3D" id="3.40.50.10420">
    <property type="entry name" value="NagB/RpiA/CoA transferase-like"/>
    <property type="match status" value="1"/>
</dbReference>
<dbReference type="Pfam" id="PF02589">
    <property type="entry name" value="LUD_dom"/>
    <property type="match status" value="1"/>
</dbReference>
<evidence type="ECO:0000313" key="3">
    <source>
        <dbReference type="Proteomes" id="UP000433181"/>
    </source>
</evidence>
<dbReference type="EMBL" id="VUNR01000009">
    <property type="protein sequence ID" value="MSU08572.1"/>
    <property type="molecule type" value="Genomic_DNA"/>
</dbReference>
<dbReference type="RefSeq" id="WP_154406738.1">
    <property type="nucleotide sequence ID" value="NZ_JBGUUA010000045.1"/>
</dbReference>
<organism evidence="2 3">
    <name type="scientific">Anaerovibrio slackiae</name>
    <dbReference type="NCBI Taxonomy" id="2652309"/>
    <lineage>
        <taxon>Bacteria</taxon>
        <taxon>Bacillati</taxon>
        <taxon>Bacillota</taxon>
        <taxon>Negativicutes</taxon>
        <taxon>Selenomonadales</taxon>
        <taxon>Selenomonadaceae</taxon>
        <taxon>Anaerovibrio</taxon>
    </lineage>
</organism>
<protein>
    <submittedName>
        <fullName evidence="2">FeS-binding protein</fullName>
    </submittedName>
</protein>
<dbReference type="PANTHER" id="PTHR43682">
    <property type="entry name" value="LACTATE UTILIZATION PROTEIN C"/>
    <property type="match status" value="1"/>
</dbReference>
<reference evidence="2 3" key="1">
    <citation type="submission" date="2019-08" db="EMBL/GenBank/DDBJ databases">
        <title>In-depth cultivation of the pig gut microbiome towards novel bacterial diversity and tailored functional studies.</title>
        <authorList>
            <person name="Wylensek D."/>
            <person name="Hitch T.C.A."/>
            <person name="Clavel T."/>
        </authorList>
    </citation>
    <scope>NUCLEOTIDE SEQUENCE [LARGE SCALE GENOMIC DNA]</scope>
    <source>
        <strain evidence="2 3">WCA-693-APC-5D-A</strain>
    </source>
</reference>
<evidence type="ECO:0000313" key="2">
    <source>
        <dbReference type="EMBL" id="MSU08572.1"/>
    </source>
</evidence>
<evidence type="ECO:0000259" key="1">
    <source>
        <dbReference type="Pfam" id="PF02589"/>
    </source>
</evidence>
<gene>
    <name evidence="2" type="ORF">FYJ84_06195</name>
</gene>
<dbReference type="InterPro" id="IPR024185">
    <property type="entry name" value="FTHF_cligase-like_sf"/>
</dbReference>
<dbReference type="PANTHER" id="PTHR43682:SF1">
    <property type="entry name" value="LACTATE UTILIZATION PROTEIN C"/>
    <property type="match status" value="1"/>
</dbReference>
<dbReference type="AlphaFoldDB" id="A0A6I2UHT8"/>
<keyword evidence="3" id="KW-1185">Reference proteome</keyword>
<feature type="domain" description="LUD" evidence="1">
    <location>
        <begin position="25"/>
        <end position="200"/>
    </location>
</feature>
<dbReference type="InterPro" id="IPR003741">
    <property type="entry name" value="LUD_dom"/>
</dbReference>
<dbReference type="InterPro" id="IPR037171">
    <property type="entry name" value="NagB/RpiA_transferase-like"/>
</dbReference>
<proteinExistence type="predicted"/>
<dbReference type="GeneID" id="96778504"/>
<accession>A0A6I2UHT8</accession>
<name>A0A6I2UHT8_9FIRM</name>
<sequence length="207" mass="22544">MEKVCRDWAKQAFGEGLVKAEYWNDFETNAKAAAAEVFRVKNFAEGEAKLQELLKEYADRTGGGIMAVGGEENPALKGIYDRIAASGTAVYTDKFDIYEHRATADIGISTAEFCVAETGSLCVDNYSYEARVATMLPYVNIVFVNANYVVENVSVACKIIGRVFDKGYLGFVTGPSRTADIERVLSLGVHGPNKLLIIAVEDFGEGN</sequence>
<comment type="caution">
    <text evidence="2">The sequence shown here is derived from an EMBL/GenBank/DDBJ whole genome shotgun (WGS) entry which is preliminary data.</text>
</comment>
<dbReference type="Proteomes" id="UP000433181">
    <property type="component" value="Unassembled WGS sequence"/>
</dbReference>
<dbReference type="SUPFAM" id="SSF100950">
    <property type="entry name" value="NagB/RpiA/CoA transferase-like"/>
    <property type="match status" value="1"/>
</dbReference>